<dbReference type="PANTHER" id="PTHR34978:SF3">
    <property type="entry name" value="SLR0241 PROTEIN"/>
    <property type="match status" value="1"/>
</dbReference>
<dbReference type="Pfam" id="PF16107">
    <property type="entry name" value="DUF4825"/>
    <property type="match status" value="1"/>
</dbReference>
<evidence type="ECO:0000259" key="4">
    <source>
        <dbReference type="Pfam" id="PF17225"/>
    </source>
</evidence>
<keyword evidence="1" id="KW-1133">Transmembrane helix</keyword>
<dbReference type="Gene3D" id="2.60.40.4250">
    <property type="match status" value="1"/>
</dbReference>
<evidence type="ECO:0000259" key="2">
    <source>
        <dbReference type="Pfam" id="PF05569"/>
    </source>
</evidence>
<dbReference type="InterPro" id="IPR052173">
    <property type="entry name" value="Beta-lactam_resp_regulator"/>
</dbReference>
<keyword evidence="1" id="KW-0472">Membrane</keyword>
<dbReference type="RefSeq" id="WP_256310764.1">
    <property type="nucleotide sequence ID" value="NZ_JANGAC010000003.1"/>
</dbReference>
<feature type="domain" description="DUF5301" evidence="4">
    <location>
        <begin position="466"/>
        <end position="519"/>
    </location>
</feature>
<dbReference type="PROSITE" id="PS51257">
    <property type="entry name" value="PROKAR_LIPOPROTEIN"/>
    <property type="match status" value="1"/>
</dbReference>
<organism evidence="5 6">
    <name type="scientific">Tissierella carlieri</name>
    <dbReference type="NCBI Taxonomy" id="689904"/>
    <lineage>
        <taxon>Bacteria</taxon>
        <taxon>Bacillati</taxon>
        <taxon>Bacillota</taxon>
        <taxon>Tissierellia</taxon>
        <taxon>Tissierellales</taxon>
        <taxon>Tissierellaceae</taxon>
        <taxon>Tissierella</taxon>
    </lineage>
</organism>
<feature type="transmembrane region" description="Helical" evidence="1">
    <location>
        <begin position="6"/>
        <end position="28"/>
    </location>
</feature>
<gene>
    <name evidence="5" type="ORF">NE686_05555</name>
</gene>
<evidence type="ECO:0000259" key="3">
    <source>
        <dbReference type="Pfam" id="PF16107"/>
    </source>
</evidence>
<accession>A0ABT1S7U8</accession>
<keyword evidence="1" id="KW-0812">Transmembrane</keyword>
<keyword evidence="6" id="KW-1185">Reference proteome</keyword>
<proteinExistence type="predicted"/>
<comment type="caution">
    <text evidence="5">The sequence shown here is derived from an EMBL/GenBank/DDBJ whole genome shotgun (WGS) entry which is preliminary data.</text>
</comment>
<feature type="domain" description="Peptidase M56" evidence="2">
    <location>
        <begin position="8"/>
        <end position="277"/>
    </location>
</feature>
<dbReference type="PANTHER" id="PTHR34978">
    <property type="entry name" value="POSSIBLE SENSOR-TRANSDUCER PROTEIN BLAR"/>
    <property type="match status" value="1"/>
</dbReference>
<feature type="domain" description="DUF4825" evidence="3">
    <location>
        <begin position="324"/>
        <end position="415"/>
    </location>
</feature>
<dbReference type="Pfam" id="PF05569">
    <property type="entry name" value="Peptidase_M56"/>
    <property type="match status" value="1"/>
</dbReference>
<feature type="transmembrane region" description="Helical" evidence="1">
    <location>
        <begin position="119"/>
        <end position="136"/>
    </location>
</feature>
<evidence type="ECO:0000256" key="1">
    <source>
        <dbReference type="SAM" id="Phobius"/>
    </source>
</evidence>
<dbReference type="Proteomes" id="UP001524478">
    <property type="component" value="Unassembled WGS sequence"/>
</dbReference>
<evidence type="ECO:0000313" key="6">
    <source>
        <dbReference type="Proteomes" id="UP001524478"/>
    </source>
</evidence>
<name>A0ABT1S7U8_9FIRM</name>
<dbReference type="InterPro" id="IPR032250">
    <property type="entry name" value="DUF4825"/>
</dbReference>
<dbReference type="CDD" id="cd07341">
    <property type="entry name" value="M56_BlaR1_MecR1_like"/>
    <property type="match status" value="1"/>
</dbReference>
<reference evidence="5 6" key="1">
    <citation type="submission" date="2022-06" db="EMBL/GenBank/DDBJ databases">
        <title>Isolation of gut microbiota from human fecal samples.</title>
        <authorList>
            <person name="Pamer E.G."/>
            <person name="Barat B."/>
            <person name="Waligurski E."/>
            <person name="Medina S."/>
            <person name="Paddock L."/>
            <person name="Mostad J."/>
        </authorList>
    </citation>
    <scope>NUCLEOTIDE SEQUENCE [LARGE SCALE GENOMIC DNA]</scope>
    <source>
        <strain evidence="5 6">DFI.7.95</strain>
    </source>
</reference>
<protein>
    <submittedName>
        <fullName evidence="5">DUF5301 domain-containing protein</fullName>
    </submittedName>
</protein>
<feature type="transmembrane region" description="Helical" evidence="1">
    <location>
        <begin position="288"/>
        <end position="306"/>
    </location>
</feature>
<dbReference type="InterPro" id="IPR033782">
    <property type="entry name" value="DUF5301"/>
</dbReference>
<feature type="transmembrane region" description="Helical" evidence="1">
    <location>
        <begin position="203"/>
        <end position="225"/>
    </location>
</feature>
<dbReference type="Pfam" id="PF17225">
    <property type="entry name" value="DUF5301"/>
    <property type="match status" value="1"/>
</dbReference>
<evidence type="ECO:0000313" key="5">
    <source>
        <dbReference type="EMBL" id="MCQ4922542.1"/>
    </source>
</evidence>
<dbReference type="EMBL" id="JANGAC010000003">
    <property type="protein sequence ID" value="MCQ4922542.1"/>
    <property type="molecule type" value="Genomic_DNA"/>
</dbReference>
<sequence>MIDRFIAIINMSLTASCVALGVMIVRLLLKKAPKIFSYILWSIVLFRLICPFSFESSLSLMYSSDISKEVIYTQAPNVSNNVETIDNMINTAIEKPIKAPDSGTSVNPMELALRIGSRIWVLGMIILLSYGLFSYFKLKHRLATAILIQDNVYETDLISTPFVLGFIRPQIYIPVGLDMNDFDYILKHEQMHIKRRDYLIKPIAFIALAIHWFNPIIWISFILMVKDMEMSCDESVMKQSREDIRESYSNSLLSISIKQNGLISPISFGGGNTKGRIKNVLNYKRPRFWIVFIGIFVVITTGIVLLSNPKTLSPKKIDFSVYEIYKNRTEYVGDNVKVVNIVDRLPISQALTRSKVELFTKEEPYVIEITYDTSRTVREYFSGADNQNVFDQNAILIFALVGNVEYVNFVLDDGENDELIQRTRDWANYNMNKDVWKDSSTMEQFDLLSQKVMDNLAKDDISYELDILALINNGRRTKRLSVNDAPYVENYKRIEVIGEIYYIYEDGNKYYVEKPYEFINELTGEDYNDINNTNELISGKIEESDDKVSQEIVDMIEENLSIIMSSPKDASNPWIYIDMHQNEYEEIIKNGEEEALQYMISQFEAGNIDGLRGQIMMILCKELLGDRNNVIDEALSPEEWFSQLNIK</sequence>
<dbReference type="InterPro" id="IPR008756">
    <property type="entry name" value="Peptidase_M56"/>
</dbReference>
<feature type="transmembrane region" description="Helical" evidence="1">
    <location>
        <begin position="35"/>
        <end position="54"/>
    </location>
</feature>